<reference evidence="1" key="1">
    <citation type="submission" date="2021-06" db="EMBL/GenBank/DDBJ databases">
        <title>Parelaphostrongylus tenuis whole genome reference sequence.</title>
        <authorList>
            <person name="Garwood T.J."/>
            <person name="Larsen P.A."/>
            <person name="Fountain-Jones N.M."/>
            <person name="Garbe J.R."/>
            <person name="Macchietto M.G."/>
            <person name="Kania S.A."/>
            <person name="Gerhold R.W."/>
            <person name="Richards J.E."/>
            <person name="Wolf T.M."/>
        </authorList>
    </citation>
    <scope>NUCLEOTIDE SEQUENCE</scope>
    <source>
        <strain evidence="1">MNPRO001-30</strain>
        <tissue evidence="1">Meninges</tissue>
    </source>
</reference>
<sequence>MTRNFTVSGFTFPVTMTYSSTLSVSTRIPGIPTTSDAAKSFVSRLVMQTITDVLEQQGRSVCRSP</sequence>
<dbReference type="Proteomes" id="UP001196413">
    <property type="component" value="Unassembled WGS sequence"/>
</dbReference>
<proteinExistence type="predicted"/>
<dbReference type="AlphaFoldDB" id="A0AAD5QYZ7"/>
<gene>
    <name evidence="1" type="ORF">KIN20_027166</name>
</gene>
<protein>
    <submittedName>
        <fullName evidence="1">Uncharacterized protein</fullName>
    </submittedName>
</protein>
<name>A0AAD5QYZ7_PARTN</name>
<comment type="caution">
    <text evidence="1">The sequence shown here is derived from an EMBL/GenBank/DDBJ whole genome shotgun (WGS) entry which is preliminary data.</text>
</comment>
<evidence type="ECO:0000313" key="1">
    <source>
        <dbReference type="EMBL" id="KAJ1366489.1"/>
    </source>
</evidence>
<organism evidence="1 2">
    <name type="scientific">Parelaphostrongylus tenuis</name>
    <name type="common">Meningeal worm</name>
    <dbReference type="NCBI Taxonomy" id="148309"/>
    <lineage>
        <taxon>Eukaryota</taxon>
        <taxon>Metazoa</taxon>
        <taxon>Ecdysozoa</taxon>
        <taxon>Nematoda</taxon>
        <taxon>Chromadorea</taxon>
        <taxon>Rhabditida</taxon>
        <taxon>Rhabditina</taxon>
        <taxon>Rhabditomorpha</taxon>
        <taxon>Strongyloidea</taxon>
        <taxon>Metastrongylidae</taxon>
        <taxon>Parelaphostrongylus</taxon>
    </lineage>
</organism>
<keyword evidence="2" id="KW-1185">Reference proteome</keyword>
<evidence type="ECO:0000313" key="2">
    <source>
        <dbReference type="Proteomes" id="UP001196413"/>
    </source>
</evidence>
<dbReference type="EMBL" id="JAHQIW010005564">
    <property type="protein sequence ID" value="KAJ1366489.1"/>
    <property type="molecule type" value="Genomic_DNA"/>
</dbReference>
<accession>A0AAD5QYZ7</accession>